<feature type="transmembrane region" description="Helical" evidence="5">
    <location>
        <begin position="54"/>
        <end position="71"/>
    </location>
</feature>
<proteinExistence type="predicted"/>
<dbReference type="EMBL" id="FNTH01000001">
    <property type="protein sequence ID" value="SEC51875.1"/>
    <property type="molecule type" value="Genomic_DNA"/>
</dbReference>
<dbReference type="InterPro" id="IPR023352">
    <property type="entry name" value="MAPEG-like_dom_sf"/>
</dbReference>
<dbReference type="Proteomes" id="UP000198992">
    <property type="component" value="Unassembled WGS sequence"/>
</dbReference>
<keyword evidence="4 5" id="KW-0472">Membrane</keyword>
<evidence type="ECO:0000256" key="1">
    <source>
        <dbReference type="ARBA" id="ARBA00004370"/>
    </source>
</evidence>
<dbReference type="RefSeq" id="WP_171947650.1">
    <property type="nucleotide sequence ID" value="NZ_FNTH01000001.1"/>
</dbReference>
<dbReference type="AlphaFoldDB" id="A0A1H4T5W2"/>
<evidence type="ECO:0008006" key="8">
    <source>
        <dbReference type="Google" id="ProtNLM"/>
    </source>
</evidence>
<accession>A0A1H4T5W2</accession>
<evidence type="ECO:0000256" key="4">
    <source>
        <dbReference type="ARBA" id="ARBA00023136"/>
    </source>
</evidence>
<keyword evidence="2 5" id="KW-0812">Transmembrane</keyword>
<organism evidence="6 7">
    <name type="scientific">Bradyrhizobium erythrophlei</name>
    <dbReference type="NCBI Taxonomy" id="1437360"/>
    <lineage>
        <taxon>Bacteria</taxon>
        <taxon>Pseudomonadati</taxon>
        <taxon>Pseudomonadota</taxon>
        <taxon>Alphaproteobacteria</taxon>
        <taxon>Hyphomicrobiales</taxon>
        <taxon>Nitrobacteraceae</taxon>
        <taxon>Bradyrhizobium</taxon>
    </lineage>
</organism>
<comment type="subcellular location">
    <subcellularLocation>
        <location evidence="1">Membrane</location>
    </subcellularLocation>
</comment>
<name>A0A1H4T5W2_9BRAD</name>
<keyword evidence="3 5" id="KW-1133">Transmembrane helix</keyword>
<evidence type="ECO:0000256" key="3">
    <source>
        <dbReference type="ARBA" id="ARBA00022989"/>
    </source>
</evidence>
<dbReference type="InterPro" id="IPR001129">
    <property type="entry name" value="Membr-assoc_MAPEG"/>
</dbReference>
<dbReference type="GO" id="GO:0016020">
    <property type="term" value="C:membrane"/>
    <property type="evidence" value="ECO:0007669"/>
    <property type="project" value="UniProtKB-SubCell"/>
</dbReference>
<dbReference type="PANTHER" id="PTHR35814">
    <property type="match status" value="1"/>
</dbReference>
<evidence type="ECO:0000313" key="7">
    <source>
        <dbReference type="Proteomes" id="UP000198992"/>
    </source>
</evidence>
<dbReference type="Gene3D" id="1.20.120.550">
    <property type="entry name" value="Membrane associated eicosanoid/glutathione metabolism-like domain"/>
    <property type="match status" value="1"/>
</dbReference>
<evidence type="ECO:0000256" key="5">
    <source>
        <dbReference type="SAM" id="Phobius"/>
    </source>
</evidence>
<feature type="transmembrane region" description="Helical" evidence="5">
    <location>
        <begin position="78"/>
        <end position="99"/>
    </location>
</feature>
<dbReference type="PANTHER" id="PTHR35814:SF1">
    <property type="entry name" value="GLUTATHIONE S-TRANSFERASE-RELATED"/>
    <property type="match status" value="1"/>
</dbReference>
<evidence type="ECO:0000313" key="6">
    <source>
        <dbReference type="EMBL" id="SEC51875.1"/>
    </source>
</evidence>
<protein>
    <recommendedName>
        <fullName evidence="8">Glutathione S-transferase</fullName>
    </recommendedName>
</protein>
<dbReference type="Pfam" id="PF01124">
    <property type="entry name" value="MAPEG"/>
    <property type="match status" value="1"/>
</dbReference>
<sequence length="144" mass="15322">MHMPSITAGYLAILALLYAVLALQVLRLRRSSRAPFSDGGNIPLRNAIPVHANFMEYVPIITLMVAFLEMAGAPPSRVYLLMGALLLSRLIHPLGMYAAPGSLRFAIGRAGGIFITISLLVTCAVTTLLRIGSGGMNSIVATTQ</sequence>
<feature type="transmembrane region" description="Helical" evidence="5">
    <location>
        <begin position="105"/>
        <end position="129"/>
    </location>
</feature>
<dbReference type="SUPFAM" id="SSF161084">
    <property type="entry name" value="MAPEG domain-like"/>
    <property type="match status" value="1"/>
</dbReference>
<evidence type="ECO:0000256" key="2">
    <source>
        <dbReference type="ARBA" id="ARBA00022692"/>
    </source>
</evidence>
<reference evidence="6 7" key="1">
    <citation type="submission" date="2016-10" db="EMBL/GenBank/DDBJ databases">
        <authorList>
            <person name="de Groot N.N."/>
        </authorList>
    </citation>
    <scope>NUCLEOTIDE SEQUENCE [LARGE SCALE GENOMIC DNA]</scope>
    <source>
        <strain evidence="6 7">MT12</strain>
    </source>
</reference>
<gene>
    <name evidence="6" type="ORF">SAMN05444164_2037</name>
</gene>